<dbReference type="GO" id="GO:1905515">
    <property type="term" value="P:non-motile cilium assembly"/>
    <property type="evidence" value="ECO:0007669"/>
    <property type="project" value="TreeGrafter"/>
</dbReference>
<dbReference type="RefSeq" id="XP_032346218.1">
    <property type="nucleotide sequence ID" value="XM_032490327.1"/>
</dbReference>
<comment type="subcellular location">
    <subcellularLocation>
        <location evidence="1">Cell projection</location>
        <location evidence="1">Cilium</location>
    </subcellularLocation>
    <subcellularLocation>
        <location evidence="2">Membrane</location>
        <topology evidence="2">Multi-pass membrane protein</topology>
    </subcellularLocation>
</comment>
<keyword evidence="6" id="KW-0966">Cell projection</keyword>
<feature type="transmembrane region" description="Helical" evidence="7">
    <location>
        <begin position="105"/>
        <end position="128"/>
    </location>
</feature>
<keyword evidence="8" id="KW-1185">Reference proteome</keyword>
<feature type="transmembrane region" description="Helical" evidence="7">
    <location>
        <begin position="73"/>
        <end position="93"/>
    </location>
</feature>
<evidence type="ECO:0000256" key="1">
    <source>
        <dbReference type="ARBA" id="ARBA00004138"/>
    </source>
</evidence>
<dbReference type="PANTHER" id="PTHR13531">
    <property type="entry name" value="GEO07735P1-RELATED-RELATED"/>
    <property type="match status" value="1"/>
</dbReference>
<dbReference type="Proteomes" id="UP000694856">
    <property type="component" value="Chromosome 10"/>
</dbReference>
<dbReference type="GeneID" id="102506217"/>
<feature type="transmembrane region" description="Helical" evidence="7">
    <location>
        <begin position="40"/>
        <end position="61"/>
    </location>
</feature>
<sequence>MVMYKSKSHSEGSLQAQVPCLLRPAPLCSPGQVFTYPHGYLVLDLALLSLMGILEAAQLYLGAKGNLLEAEAPLAASLVLTLGDALLTVYFLLWQTLVLRADSVLSATLLALHSLEAVLQVVAIAAFVS</sequence>
<evidence type="ECO:0000313" key="8">
    <source>
        <dbReference type="Proteomes" id="UP000694856"/>
    </source>
</evidence>
<dbReference type="Pfam" id="PF09799">
    <property type="entry name" value="Transmemb_17"/>
    <property type="match status" value="1"/>
</dbReference>
<reference evidence="9 10" key="1">
    <citation type="submission" date="2025-04" db="UniProtKB">
        <authorList>
            <consortium name="RefSeq"/>
        </authorList>
    </citation>
    <scope>IDENTIFICATION</scope>
    <source>
        <tissue evidence="9 10">Ear skin</tissue>
    </source>
</reference>
<evidence type="ECO:0000256" key="7">
    <source>
        <dbReference type="SAM" id="Phobius"/>
    </source>
</evidence>
<dbReference type="InterPro" id="IPR019184">
    <property type="entry name" value="Uncharacterised_TM-17"/>
</dbReference>
<evidence type="ECO:0000313" key="10">
    <source>
        <dbReference type="RefSeq" id="XP_032346219.1"/>
    </source>
</evidence>
<dbReference type="GO" id="GO:0035869">
    <property type="term" value="C:ciliary transition zone"/>
    <property type="evidence" value="ECO:0007669"/>
    <property type="project" value="TreeGrafter"/>
</dbReference>
<keyword evidence="5 7" id="KW-0472">Membrane</keyword>
<keyword evidence="4 7" id="KW-1133">Transmembrane helix</keyword>
<name>A0A8B8TV95_CAMFR</name>
<dbReference type="GO" id="GO:0016020">
    <property type="term" value="C:membrane"/>
    <property type="evidence" value="ECO:0007669"/>
    <property type="project" value="UniProtKB-SubCell"/>
</dbReference>
<evidence type="ECO:0000256" key="2">
    <source>
        <dbReference type="ARBA" id="ARBA00004141"/>
    </source>
</evidence>
<evidence type="ECO:0000313" key="9">
    <source>
        <dbReference type="RefSeq" id="XP_032346218.1"/>
    </source>
</evidence>
<dbReference type="CTD" id="283232"/>
<proteinExistence type="predicted"/>
<dbReference type="PANTHER" id="PTHR13531:SF8">
    <property type="entry name" value="TRANSMEMBRANE PROTEIN 80"/>
    <property type="match status" value="1"/>
</dbReference>
<dbReference type="RefSeq" id="XP_032346219.1">
    <property type="nucleotide sequence ID" value="XM_032490328.1"/>
</dbReference>
<gene>
    <name evidence="9 10" type="primary">TMEM80</name>
</gene>
<evidence type="ECO:0000256" key="4">
    <source>
        <dbReference type="ARBA" id="ARBA00022989"/>
    </source>
</evidence>
<evidence type="ECO:0000256" key="3">
    <source>
        <dbReference type="ARBA" id="ARBA00022692"/>
    </source>
</evidence>
<evidence type="ECO:0000256" key="6">
    <source>
        <dbReference type="ARBA" id="ARBA00023273"/>
    </source>
</evidence>
<dbReference type="AlphaFoldDB" id="A0A8B8TV95"/>
<accession>A0A8B8TV95</accession>
<protein>
    <submittedName>
        <fullName evidence="9 10">Transmembrane protein 80 isoform X2</fullName>
    </submittedName>
</protein>
<keyword evidence="3 7" id="KW-0812">Transmembrane</keyword>
<organism evidence="8 10">
    <name type="scientific">Camelus ferus</name>
    <name type="common">Wild bactrian camel</name>
    <name type="synonym">Camelus bactrianus ferus</name>
    <dbReference type="NCBI Taxonomy" id="419612"/>
    <lineage>
        <taxon>Eukaryota</taxon>
        <taxon>Metazoa</taxon>
        <taxon>Chordata</taxon>
        <taxon>Craniata</taxon>
        <taxon>Vertebrata</taxon>
        <taxon>Euteleostomi</taxon>
        <taxon>Mammalia</taxon>
        <taxon>Eutheria</taxon>
        <taxon>Laurasiatheria</taxon>
        <taxon>Artiodactyla</taxon>
        <taxon>Tylopoda</taxon>
        <taxon>Camelidae</taxon>
        <taxon>Camelus</taxon>
    </lineage>
</organism>
<evidence type="ECO:0000256" key="5">
    <source>
        <dbReference type="ARBA" id="ARBA00023136"/>
    </source>
</evidence>